<proteinExistence type="predicted"/>
<organism evidence="2">
    <name type="scientific">Amphimedon queenslandica</name>
    <name type="common">Sponge</name>
    <dbReference type="NCBI Taxonomy" id="400682"/>
    <lineage>
        <taxon>Eukaryota</taxon>
        <taxon>Metazoa</taxon>
        <taxon>Porifera</taxon>
        <taxon>Demospongiae</taxon>
        <taxon>Heteroscleromorpha</taxon>
        <taxon>Haplosclerida</taxon>
        <taxon>Niphatidae</taxon>
        <taxon>Amphimedon</taxon>
    </lineage>
</organism>
<reference evidence="2" key="1">
    <citation type="submission" date="2017-05" db="UniProtKB">
        <authorList>
            <consortium name="EnsemblMetazoa"/>
        </authorList>
    </citation>
    <scope>IDENTIFICATION</scope>
</reference>
<protein>
    <submittedName>
        <fullName evidence="2">Uncharacterized protein</fullName>
    </submittedName>
</protein>
<evidence type="ECO:0000313" key="2">
    <source>
        <dbReference type="EnsemblMetazoa" id="Aqu2.1.19519_001"/>
    </source>
</evidence>
<sequence>MVLLSYKPCPCLHFIRSQSPDLMKLCVSTKTHHIIAVDLGIYFTMFYSHYSKIFIKSRPRGSHPPSSSRTRPSAKRRS</sequence>
<feature type="region of interest" description="Disordered" evidence="1">
    <location>
        <begin position="57"/>
        <end position="78"/>
    </location>
</feature>
<accession>A0A1X7TWU7</accession>
<evidence type="ECO:0000256" key="1">
    <source>
        <dbReference type="SAM" id="MobiDB-lite"/>
    </source>
</evidence>
<name>A0A1X7TWU7_AMPQE</name>
<dbReference type="AlphaFoldDB" id="A0A1X7TWU7"/>
<dbReference type="InParanoid" id="A0A1X7TWU7"/>
<dbReference type="EnsemblMetazoa" id="Aqu2.1.19519_001">
    <property type="protein sequence ID" value="Aqu2.1.19519_001"/>
    <property type="gene ID" value="Aqu2.1.19519"/>
</dbReference>